<proteinExistence type="predicted"/>
<name>A0A8H6SLL6_9AGAR</name>
<dbReference type="EMBL" id="JACAZF010000006">
    <property type="protein sequence ID" value="KAF7301268.1"/>
    <property type="molecule type" value="Genomic_DNA"/>
</dbReference>
<protein>
    <submittedName>
        <fullName evidence="2">MFS domain-containing protein</fullName>
    </submittedName>
</protein>
<feature type="region of interest" description="Disordered" evidence="1">
    <location>
        <begin position="141"/>
        <end position="168"/>
    </location>
</feature>
<dbReference type="GeneID" id="59346140"/>
<gene>
    <name evidence="2" type="ORF">MIND_00691600</name>
</gene>
<evidence type="ECO:0000313" key="2">
    <source>
        <dbReference type="EMBL" id="KAF7301268.1"/>
    </source>
</evidence>
<keyword evidence="3" id="KW-1185">Reference proteome</keyword>
<accession>A0A8H6SLL6</accession>
<reference evidence="2" key="1">
    <citation type="submission" date="2020-05" db="EMBL/GenBank/DDBJ databases">
        <title>Mycena genomes resolve the evolution of fungal bioluminescence.</title>
        <authorList>
            <person name="Tsai I.J."/>
        </authorList>
    </citation>
    <scope>NUCLEOTIDE SEQUENCE</scope>
    <source>
        <strain evidence="2">171206Taipei</strain>
    </source>
</reference>
<dbReference type="Proteomes" id="UP000636479">
    <property type="component" value="Unassembled WGS sequence"/>
</dbReference>
<dbReference type="OrthoDB" id="2964597at2759"/>
<sequence>MEPHDAQYPSTTQPETPHPTSIFSQLRQFNPLSSFFASSTSPTTPLSFPSTAMAGDSFFIGEQLPTPTPTRPSTPRPGRFPVVKSIITGLSSRSTRQQPVRIAVVQTQVQREEEMQSETTLTPTIVSECTALHFADDLSIQPGFYESSDDTPPLTPESSESTGSLSPLLSQDGLQLLDELEYYEDSYSEDDSFTRPYSQEIKEGKRPAPPIDCDDTLLDDISSEAEEAKVVAPEDSEEWYGLEYTLELSTRQRRASETPEISTGEHSKSRESWLALHQGFVHPYYQDQQFSLWKDWHRYLDRQDERRRHRRSRAFRAHAKELAWLYVDEMKTRDYIFWQADEYGQIDKELLERLELIEAHRADSYYPPQKHNRAWHLKRSRSVATLNELCPPTFQIFSGPVSYEV</sequence>
<evidence type="ECO:0000256" key="1">
    <source>
        <dbReference type="SAM" id="MobiDB-lite"/>
    </source>
</evidence>
<comment type="caution">
    <text evidence="2">The sequence shown here is derived from an EMBL/GenBank/DDBJ whole genome shotgun (WGS) entry which is preliminary data.</text>
</comment>
<dbReference type="AlphaFoldDB" id="A0A8H6SLL6"/>
<feature type="compositionally biased region" description="Polar residues" evidence="1">
    <location>
        <begin position="8"/>
        <end position="21"/>
    </location>
</feature>
<dbReference type="RefSeq" id="XP_037219268.1">
    <property type="nucleotide sequence ID" value="XM_037363624.1"/>
</dbReference>
<organism evidence="2 3">
    <name type="scientific">Mycena indigotica</name>
    <dbReference type="NCBI Taxonomy" id="2126181"/>
    <lineage>
        <taxon>Eukaryota</taxon>
        <taxon>Fungi</taxon>
        <taxon>Dikarya</taxon>
        <taxon>Basidiomycota</taxon>
        <taxon>Agaricomycotina</taxon>
        <taxon>Agaricomycetes</taxon>
        <taxon>Agaricomycetidae</taxon>
        <taxon>Agaricales</taxon>
        <taxon>Marasmiineae</taxon>
        <taxon>Mycenaceae</taxon>
        <taxon>Mycena</taxon>
    </lineage>
</organism>
<evidence type="ECO:0000313" key="3">
    <source>
        <dbReference type="Proteomes" id="UP000636479"/>
    </source>
</evidence>
<feature type="region of interest" description="Disordered" evidence="1">
    <location>
        <begin position="1"/>
        <end position="21"/>
    </location>
</feature>